<dbReference type="InterPro" id="IPR014758">
    <property type="entry name" value="Met-tRNA_synth"/>
</dbReference>
<dbReference type="PANTHER" id="PTHR43326">
    <property type="entry name" value="METHIONYL-TRNA SYNTHETASE"/>
    <property type="match status" value="1"/>
</dbReference>
<reference evidence="15 16" key="1">
    <citation type="journal article" date="2013" name="Proc. Natl. Acad. Sci. U.S.A.">
        <title>Candidate phylum TM6 genome recovered from a hospital sink biofilm provides genomic insights into this uncultivated phylum.</title>
        <authorList>
            <person name="McLean J.S."/>
            <person name="Lombardo M.J."/>
            <person name="Badger J.H."/>
            <person name="Edlund A."/>
            <person name="Novotny M."/>
            <person name="Yee-Greenbaum J."/>
            <person name="Vyahhi N."/>
            <person name="Hall A.P."/>
            <person name="Yang Y."/>
            <person name="Dupont C.L."/>
            <person name="Ziegler M.G."/>
            <person name="Chitsaz H."/>
            <person name="Allen A.E."/>
            <person name="Yooseph S."/>
            <person name="Tesler G."/>
            <person name="Pevzner P.A."/>
            <person name="Friedman R.M."/>
            <person name="Nealson K.H."/>
            <person name="Venter J.C."/>
            <person name="Lasken R.S."/>
        </authorList>
    </citation>
    <scope>NUCLEOTIDE SEQUENCE [LARGE SCALE GENOMIC DNA]</scope>
    <source>
        <strain evidence="15 16">TM6SC1</strain>
    </source>
</reference>
<dbReference type="InterPro" id="IPR041872">
    <property type="entry name" value="Anticodon_Met"/>
</dbReference>
<evidence type="ECO:0000256" key="8">
    <source>
        <dbReference type="ARBA" id="ARBA00022840"/>
    </source>
</evidence>
<gene>
    <name evidence="13" type="primary">metG</name>
    <name evidence="15" type="ORF">J120_01320</name>
</gene>
<comment type="subunit">
    <text evidence="3 13">Homodimer.</text>
</comment>
<comment type="subcellular location">
    <subcellularLocation>
        <location evidence="2 13">Cytoplasm</location>
    </subcellularLocation>
</comment>
<evidence type="ECO:0000313" key="15">
    <source>
        <dbReference type="EMBL" id="KIX85585.1"/>
    </source>
</evidence>
<dbReference type="CDD" id="cd00814">
    <property type="entry name" value="MetRS_core"/>
    <property type="match status" value="1"/>
</dbReference>
<evidence type="ECO:0000256" key="12">
    <source>
        <dbReference type="ARBA" id="ARBA00047364"/>
    </source>
</evidence>
<dbReference type="Proteomes" id="UP000032214">
    <property type="component" value="Unassembled WGS sequence"/>
</dbReference>
<comment type="similarity">
    <text evidence="13">Belongs to the class-I aminoacyl-tRNA synthetase family. MetG type 2A subfamily.</text>
</comment>
<evidence type="ECO:0000256" key="10">
    <source>
        <dbReference type="ARBA" id="ARBA00022917"/>
    </source>
</evidence>
<dbReference type="InterPro" id="IPR033911">
    <property type="entry name" value="MetRS_core"/>
</dbReference>
<organism evidence="15 16">
    <name type="scientific">candidate division TM6 bacterium JCVI TM6SC1</name>
    <dbReference type="NCBI Taxonomy" id="1306947"/>
    <lineage>
        <taxon>Bacteria</taxon>
        <taxon>Candidatus Babelota</taxon>
        <taxon>Vermiphilus</taxon>
    </lineage>
</organism>
<dbReference type="Gene3D" id="1.10.730.10">
    <property type="entry name" value="Isoleucyl-tRNA Synthetase, Domain 1"/>
    <property type="match status" value="1"/>
</dbReference>
<protein>
    <recommendedName>
        <fullName evidence="13">Methionine--tRNA ligase</fullName>
        <ecNumber evidence="13">6.1.1.10</ecNumber>
    </recommendedName>
    <alternativeName>
        <fullName evidence="13">Methionyl-tRNA synthetase</fullName>
        <shortName evidence="13">MetRS</shortName>
    </alternativeName>
</protein>
<dbReference type="Gene3D" id="3.40.50.620">
    <property type="entry name" value="HUPs"/>
    <property type="match status" value="1"/>
</dbReference>
<dbReference type="InterPro" id="IPR004495">
    <property type="entry name" value="Met-tRNA-synth_bsu_C"/>
</dbReference>
<dbReference type="GO" id="GO:0004825">
    <property type="term" value="F:methionine-tRNA ligase activity"/>
    <property type="evidence" value="ECO:0007669"/>
    <property type="project" value="UniProtKB-UniRule"/>
</dbReference>
<dbReference type="AlphaFoldDB" id="A0A0D2I336"/>
<evidence type="ECO:0000256" key="13">
    <source>
        <dbReference type="HAMAP-Rule" id="MF_01228"/>
    </source>
</evidence>
<keyword evidence="7 13" id="KW-0547">Nucleotide-binding</keyword>
<evidence type="ECO:0000256" key="3">
    <source>
        <dbReference type="ARBA" id="ARBA00011738"/>
    </source>
</evidence>
<dbReference type="CDD" id="cd07957">
    <property type="entry name" value="Anticodon_Ia_Met"/>
    <property type="match status" value="1"/>
</dbReference>
<dbReference type="SUPFAM" id="SSF50249">
    <property type="entry name" value="Nucleic acid-binding proteins"/>
    <property type="match status" value="1"/>
</dbReference>
<keyword evidence="10 13" id="KW-0648">Protein biosynthesis</keyword>
<dbReference type="Pfam" id="PF01588">
    <property type="entry name" value="tRNA_bind"/>
    <property type="match status" value="1"/>
</dbReference>
<evidence type="ECO:0000256" key="5">
    <source>
        <dbReference type="ARBA" id="ARBA00022555"/>
    </source>
</evidence>
<feature type="short sequence motif" description="'KMSKS' region" evidence="13">
    <location>
        <begin position="309"/>
        <end position="313"/>
    </location>
</feature>
<dbReference type="InterPro" id="IPR002547">
    <property type="entry name" value="tRNA-bd_dom"/>
</dbReference>
<comment type="cofactor">
    <cofactor evidence="13">
        <name>Zn(2+)</name>
        <dbReference type="ChEBI" id="CHEBI:29105"/>
    </cofactor>
    <text evidence="13">Binds 1 zinc ion per subunit.</text>
</comment>
<dbReference type="SUPFAM" id="SSF47323">
    <property type="entry name" value="Anticodon-binding domain of a subclass of class I aminoacyl-tRNA synthetases"/>
    <property type="match status" value="1"/>
</dbReference>
<keyword evidence="6 13" id="KW-0436">Ligase</keyword>
<dbReference type="GO" id="GO:0005524">
    <property type="term" value="F:ATP binding"/>
    <property type="evidence" value="ECO:0007669"/>
    <property type="project" value="UniProtKB-UniRule"/>
</dbReference>
<dbReference type="FunFam" id="2.170.220.10:FF:000002">
    <property type="entry name" value="Methionine--tRNA ligase"/>
    <property type="match status" value="1"/>
</dbReference>
<dbReference type="CDD" id="cd02800">
    <property type="entry name" value="tRNA_bind_EcMetRS_like"/>
    <property type="match status" value="1"/>
</dbReference>
<dbReference type="GO" id="GO:0000049">
    <property type="term" value="F:tRNA binding"/>
    <property type="evidence" value="ECO:0007669"/>
    <property type="project" value="UniProtKB-UniRule"/>
</dbReference>
<keyword evidence="13" id="KW-0862">Zinc</keyword>
<dbReference type="InterPro" id="IPR015413">
    <property type="entry name" value="Methionyl/Leucyl_tRNA_Synth"/>
</dbReference>
<dbReference type="SUPFAM" id="SSF52374">
    <property type="entry name" value="Nucleotidylyl transferase"/>
    <property type="match status" value="1"/>
</dbReference>
<feature type="binding site" evidence="13">
    <location>
        <position position="136"/>
    </location>
    <ligand>
        <name>Zn(2+)</name>
        <dbReference type="ChEBI" id="CHEBI:29105"/>
    </ligand>
</feature>
<dbReference type="EC" id="6.1.1.10" evidence="13"/>
<evidence type="ECO:0000259" key="14">
    <source>
        <dbReference type="PROSITE" id="PS50886"/>
    </source>
</evidence>
<dbReference type="Gene3D" id="2.40.50.140">
    <property type="entry name" value="Nucleic acid-binding proteins"/>
    <property type="match status" value="1"/>
</dbReference>
<dbReference type="PROSITE" id="PS50886">
    <property type="entry name" value="TRBD"/>
    <property type="match status" value="1"/>
</dbReference>
<comment type="caution">
    <text evidence="15">The sequence shown here is derived from an EMBL/GenBank/DDBJ whole genome shotgun (WGS) entry which is preliminary data.</text>
</comment>
<comment type="caution">
    <text evidence="13">Lacks conserved residue(s) required for the propagation of feature annotation.</text>
</comment>
<dbReference type="eggNOG" id="COG0143">
    <property type="taxonomic scope" value="Bacteria"/>
</dbReference>
<dbReference type="InterPro" id="IPR012340">
    <property type="entry name" value="NA-bd_OB-fold"/>
</dbReference>
<feature type="binding site" evidence="13">
    <location>
        <position position="159"/>
    </location>
    <ligand>
        <name>Zn(2+)</name>
        <dbReference type="ChEBI" id="CHEBI:29105"/>
    </ligand>
</feature>
<keyword evidence="11 13" id="KW-0030">Aminoacyl-tRNA synthetase</keyword>
<comment type="catalytic activity">
    <reaction evidence="12 13">
        <text>tRNA(Met) + L-methionine + ATP = L-methionyl-tRNA(Met) + AMP + diphosphate</text>
        <dbReference type="Rhea" id="RHEA:13481"/>
        <dbReference type="Rhea" id="RHEA-COMP:9667"/>
        <dbReference type="Rhea" id="RHEA-COMP:9698"/>
        <dbReference type="ChEBI" id="CHEBI:30616"/>
        <dbReference type="ChEBI" id="CHEBI:33019"/>
        <dbReference type="ChEBI" id="CHEBI:57844"/>
        <dbReference type="ChEBI" id="CHEBI:78442"/>
        <dbReference type="ChEBI" id="CHEBI:78530"/>
        <dbReference type="ChEBI" id="CHEBI:456215"/>
        <dbReference type="EC" id="6.1.1.10"/>
    </reaction>
</comment>
<dbReference type="InterPro" id="IPR023457">
    <property type="entry name" value="Met-tRNA_synth_2"/>
</dbReference>
<comment type="function">
    <text evidence="1 13">Is required not only for elongation of protein synthesis but also for the initiation of all mRNA translation through initiator tRNA(fMet) aminoacylation.</text>
</comment>
<dbReference type="Pfam" id="PF09334">
    <property type="entry name" value="tRNA-synt_1g"/>
    <property type="match status" value="1"/>
</dbReference>
<keyword evidence="16" id="KW-1185">Reference proteome</keyword>
<feature type="binding site" evidence="13">
    <location>
        <position position="156"/>
    </location>
    <ligand>
        <name>Zn(2+)</name>
        <dbReference type="ChEBI" id="CHEBI:29105"/>
    </ligand>
</feature>
<dbReference type="STRING" id="1306947.J120_01320"/>
<dbReference type="InterPro" id="IPR014729">
    <property type="entry name" value="Rossmann-like_a/b/a_fold"/>
</dbReference>
<evidence type="ECO:0000313" key="16">
    <source>
        <dbReference type="Proteomes" id="UP000032214"/>
    </source>
</evidence>
<feature type="domain" description="TRNA-binding" evidence="14">
    <location>
        <begin position="545"/>
        <end position="647"/>
    </location>
</feature>
<sequence length="647" mass="74296">MTSVKTHRKRYYITTPIYYVTAKPHLGSLYSTVLADIAARWHRLKGQEVFFLTGTDEHGQKIANAAALAGQDPQSFVDGFIPAYKDIWNKYHIEYQHFVRTTDPEHKHAVQTWIEQAKAAGDIYKGFYKGWYCVPCETFVSEREEDVVQNTTGPHCPTCARPTIPVEEETYFFKLSAYQDKLLTFYKEHPEFINPSERAQEVINFVKAGLKDLSISRTTLSWGIPFPGDPKHVTYVWADALMNYVSAIGYSQPGREQDFRSWWPADVHVMGKDIVRFHAIYWPAFLMSVGIVPPSKLLVHGWIQVNKEKMSKSRGNVIDPLDLYNTYGPEAIRYYLTRYIAITQDGEFNITDLEQKLNSDLANDLGNLLNRMSVLAHKYAAYMLDPITVWSASSLELRNECSNVQREMNMYMDEYMFHLAYSRLWRFIGKVNSYFHENEPWKIAATNPEKLKEILSATAHSLYTIALLAWPIMPAKMVQLLESLGQLWEPNNNAFKEIEVNVWNKSFIIKKIDTLFPKYESTPMVTPASNQTEQASVQDYITIDQFSQIELLVGTIISAETVAQSEKLLKLQVDFGSKGVRQILSGIRMYYSPEEVQGKQGVFVYNLKPRTMLGLESQGMMLFTKDEHNKLQLVLPAVRVPNGTRLQ</sequence>
<evidence type="ECO:0000256" key="4">
    <source>
        <dbReference type="ARBA" id="ARBA00022490"/>
    </source>
</evidence>
<keyword evidence="13" id="KW-0479">Metal-binding</keyword>
<dbReference type="PANTHER" id="PTHR43326:SF1">
    <property type="entry name" value="METHIONINE--TRNA LIGASE, MITOCHONDRIAL"/>
    <property type="match status" value="1"/>
</dbReference>
<accession>A0A0D2I336</accession>
<evidence type="ECO:0000256" key="11">
    <source>
        <dbReference type="ARBA" id="ARBA00023146"/>
    </source>
</evidence>
<feature type="short sequence motif" description="'HIGH' region" evidence="13">
    <location>
        <begin position="18"/>
        <end position="28"/>
    </location>
</feature>
<evidence type="ECO:0000256" key="1">
    <source>
        <dbReference type="ARBA" id="ARBA00003314"/>
    </source>
</evidence>
<dbReference type="InterPro" id="IPR009080">
    <property type="entry name" value="tRNAsynth_Ia_anticodon-bd"/>
</dbReference>
<dbReference type="PRINTS" id="PR01041">
    <property type="entry name" value="TRNASYNTHMET"/>
</dbReference>
<dbReference type="GO" id="GO:0005737">
    <property type="term" value="C:cytoplasm"/>
    <property type="evidence" value="ECO:0007669"/>
    <property type="project" value="UniProtKB-SubCell"/>
</dbReference>
<evidence type="ECO:0000256" key="7">
    <source>
        <dbReference type="ARBA" id="ARBA00022741"/>
    </source>
</evidence>
<keyword evidence="5 13" id="KW-0820">tRNA-binding</keyword>
<dbReference type="GO" id="GO:0046872">
    <property type="term" value="F:metal ion binding"/>
    <property type="evidence" value="ECO:0007669"/>
    <property type="project" value="UniProtKB-KW"/>
</dbReference>
<keyword evidence="4 13" id="KW-0963">Cytoplasm</keyword>
<evidence type="ECO:0000256" key="6">
    <source>
        <dbReference type="ARBA" id="ARBA00022598"/>
    </source>
</evidence>
<feature type="binding site" evidence="13">
    <location>
        <position position="133"/>
    </location>
    <ligand>
        <name>Zn(2+)</name>
        <dbReference type="ChEBI" id="CHEBI:29105"/>
    </ligand>
</feature>
<keyword evidence="8 13" id="KW-0067">ATP-binding</keyword>
<evidence type="ECO:0000256" key="2">
    <source>
        <dbReference type="ARBA" id="ARBA00004496"/>
    </source>
</evidence>
<keyword evidence="9 13" id="KW-0694">RNA-binding</keyword>
<dbReference type="EMBL" id="ARQD01000001">
    <property type="protein sequence ID" value="KIX85585.1"/>
    <property type="molecule type" value="Genomic_DNA"/>
</dbReference>
<dbReference type="NCBIfam" id="NF008900">
    <property type="entry name" value="PRK12267.1"/>
    <property type="match status" value="1"/>
</dbReference>
<dbReference type="HAMAP" id="MF_01228">
    <property type="entry name" value="Met_tRNA_synth_type2"/>
    <property type="match status" value="1"/>
</dbReference>
<dbReference type="GO" id="GO:0006431">
    <property type="term" value="P:methionyl-tRNA aminoacylation"/>
    <property type="evidence" value="ECO:0007669"/>
    <property type="project" value="UniProtKB-UniRule"/>
</dbReference>
<evidence type="ECO:0000256" key="9">
    <source>
        <dbReference type="ARBA" id="ARBA00022884"/>
    </source>
</evidence>
<dbReference type="Gene3D" id="2.170.220.10">
    <property type="match status" value="1"/>
</dbReference>
<name>A0A0D2I336_9BACT</name>
<proteinExistence type="inferred from homology"/>
<dbReference type="NCBIfam" id="TIGR00398">
    <property type="entry name" value="metG"/>
    <property type="match status" value="1"/>
</dbReference>